<evidence type="ECO:0000313" key="2">
    <source>
        <dbReference type="EMBL" id="KAK8064800.1"/>
    </source>
</evidence>
<evidence type="ECO:0000256" key="1">
    <source>
        <dbReference type="SAM" id="MobiDB-lite"/>
    </source>
</evidence>
<dbReference type="PANTHER" id="PTHR38426">
    <property type="entry name" value="MAINTENANCE OF TELOMERE CAPPING PROTEIN 4"/>
    <property type="match status" value="1"/>
</dbReference>
<feature type="compositionally biased region" description="Basic and acidic residues" evidence="1">
    <location>
        <begin position="138"/>
        <end position="149"/>
    </location>
</feature>
<proteinExistence type="predicted"/>
<dbReference type="Proteomes" id="UP001480595">
    <property type="component" value="Unassembled WGS sequence"/>
</dbReference>
<dbReference type="RefSeq" id="XP_066715789.1">
    <property type="nucleotide sequence ID" value="XM_066858847.1"/>
</dbReference>
<feature type="compositionally biased region" description="Low complexity" evidence="1">
    <location>
        <begin position="120"/>
        <end position="132"/>
    </location>
</feature>
<comment type="caution">
    <text evidence="2">The sequence shown here is derived from an EMBL/GenBank/DDBJ whole genome shotgun (WGS) entry which is preliminary data.</text>
</comment>
<dbReference type="PANTHER" id="PTHR38426:SF1">
    <property type="entry name" value="MAINTENANCE OF TELOMERE CAPPING PROTEIN 4"/>
    <property type="match status" value="1"/>
</dbReference>
<reference evidence="2 3" key="1">
    <citation type="submission" date="2023-01" db="EMBL/GenBank/DDBJ databases">
        <title>Analysis of 21 Apiospora genomes using comparative genomics revels a genus with tremendous synthesis potential of carbohydrate active enzymes and secondary metabolites.</title>
        <authorList>
            <person name="Sorensen T."/>
        </authorList>
    </citation>
    <scope>NUCLEOTIDE SEQUENCE [LARGE SCALE GENOMIC DNA]</scope>
    <source>
        <strain evidence="2 3">CBS 135458</strain>
    </source>
</reference>
<protein>
    <submittedName>
        <fullName evidence="2">Uncharacterized protein</fullName>
    </submittedName>
</protein>
<sequence length="358" mass="40017">MADDNESQNLRVKTATRHSKSSTSRSRHSHGSYETGESSADAGALYDSSLPLRDPDSNDNAWNRRRSYRPRPSGGFLLPNPVANDRPARPHEKTLPRQDGARRRSKIPVDSRRKGKSPMGTTSDRSDSGSSSNFDLGTDTRDMEGDRAVSRHRQERRSSPNARPISSSRIPSPRPNAAPLDMDSTQIVNMALNLSESRRLAQRRHASNPAPPRLAPLPDSPGGSGLKQHLQQQRRTSRNLSPQPEKNAPLRNISASGPRVNSPLHQGTFDPEGNYTYHFSSSTLNRAQRAKEHFELMAQHRRLLQLVPPLGSRRTTRQPPIDFQYTQFSYKQRFFPESVQLQLICAPGSTLQSTTVHT</sequence>
<feature type="compositionally biased region" description="Low complexity" evidence="1">
    <location>
        <begin position="159"/>
        <end position="179"/>
    </location>
</feature>
<feature type="compositionally biased region" description="Basic residues" evidence="1">
    <location>
        <begin position="14"/>
        <end position="30"/>
    </location>
</feature>
<accession>A0ABR1V0V4</accession>
<gene>
    <name evidence="2" type="ORF">PG994_007438</name>
</gene>
<organism evidence="2 3">
    <name type="scientific">Apiospora phragmitis</name>
    <dbReference type="NCBI Taxonomy" id="2905665"/>
    <lineage>
        <taxon>Eukaryota</taxon>
        <taxon>Fungi</taxon>
        <taxon>Dikarya</taxon>
        <taxon>Ascomycota</taxon>
        <taxon>Pezizomycotina</taxon>
        <taxon>Sordariomycetes</taxon>
        <taxon>Xylariomycetidae</taxon>
        <taxon>Amphisphaeriales</taxon>
        <taxon>Apiosporaceae</taxon>
        <taxon>Apiospora</taxon>
    </lineage>
</organism>
<name>A0ABR1V0V4_9PEZI</name>
<feature type="compositionally biased region" description="Pro residues" evidence="1">
    <location>
        <begin position="209"/>
        <end position="219"/>
    </location>
</feature>
<feature type="region of interest" description="Disordered" evidence="1">
    <location>
        <begin position="1"/>
        <end position="181"/>
    </location>
</feature>
<keyword evidence="3" id="KW-1185">Reference proteome</keyword>
<feature type="compositionally biased region" description="Polar residues" evidence="1">
    <location>
        <begin position="229"/>
        <end position="244"/>
    </location>
</feature>
<feature type="region of interest" description="Disordered" evidence="1">
    <location>
        <begin position="198"/>
        <end position="272"/>
    </location>
</feature>
<dbReference type="EMBL" id="JAQQWL010000007">
    <property type="protein sequence ID" value="KAK8064800.1"/>
    <property type="molecule type" value="Genomic_DNA"/>
</dbReference>
<dbReference type="InterPro" id="IPR038769">
    <property type="entry name" value="MTC4"/>
</dbReference>
<evidence type="ECO:0000313" key="3">
    <source>
        <dbReference type="Proteomes" id="UP001480595"/>
    </source>
</evidence>
<dbReference type="GeneID" id="92091910"/>
<feature type="compositionally biased region" description="Basic and acidic residues" evidence="1">
    <location>
        <begin position="86"/>
        <end position="112"/>
    </location>
</feature>